<evidence type="ECO:0000256" key="1">
    <source>
        <dbReference type="ARBA" id="ARBA00004629"/>
    </source>
</evidence>
<sequence>MEGSESEAIFDSLNLNPQLFINEVLNSVDDLVDGAFEFYEQYAFLLLFYLILSLDLLVFLKTGRNCYSEKLAPRKDNIIAGISSIRNMVQANLDKRLGMWEKYCLRHCFVVPEGFELPKAVGHGHSGLCPQLLEKVISKEAPGDTLMDQDALCDPELDAELDSLRKKLAVVGKESAELNRELRALERQSVLSNNCVGSVNEALQLYEQNSVHDMFQEMIRTSSELRMKMGKLKTKRMEEIENIRAARIYNPNGDMFMMHHNKGLSNVELEELQEFAADVKNI</sequence>
<dbReference type="GO" id="GO:0051382">
    <property type="term" value="P:kinetochore assembly"/>
    <property type="evidence" value="ECO:0007669"/>
    <property type="project" value="TreeGrafter"/>
</dbReference>
<evidence type="ECO:0000256" key="6">
    <source>
        <dbReference type="ARBA" id="ARBA00022838"/>
    </source>
</evidence>
<evidence type="ECO:0008006" key="14">
    <source>
        <dbReference type="Google" id="ProtNLM"/>
    </source>
</evidence>
<organism evidence="12 13">
    <name type="scientific">Tetracentron sinense</name>
    <name type="common">Spur-leaf</name>
    <dbReference type="NCBI Taxonomy" id="13715"/>
    <lineage>
        <taxon>Eukaryota</taxon>
        <taxon>Viridiplantae</taxon>
        <taxon>Streptophyta</taxon>
        <taxon>Embryophyta</taxon>
        <taxon>Tracheophyta</taxon>
        <taxon>Spermatophyta</taxon>
        <taxon>Magnoliopsida</taxon>
        <taxon>Trochodendrales</taxon>
        <taxon>Trochodendraceae</taxon>
        <taxon>Tetracentron</taxon>
    </lineage>
</organism>
<dbReference type="InterPro" id="IPR008685">
    <property type="entry name" value="Centromere_Mis12"/>
</dbReference>
<keyword evidence="11" id="KW-0472">Membrane</keyword>
<evidence type="ECO:0000256" key="11">
    <source>
        <dbReference type="SAM" id="Phobius"/>
    </source>
</evidence>
<feature type="coiled-coil region" evidence="10">
    <location>
        <begin position="161"/>
        <end position="188"/>
    </location>
</feature>
<keyword evidence="3" id="KW-0158">Chromosome</keyword>
<dbReference type="EMBL" id="JABCRI010000010">
    <property type="protein sequence ID" value="KAF8399202.1"/>
    <property type="molecule type" value="Genomic_DNA"/>
</dbReference>
<dbReference type="PANTHER" id="PTHR14527:SF2">
    <property type="entry name" value="PROTEIN MIS12 HOMOLOG"/>
    <property type="match status" value="1"/>
</dbReference>
<comment type="similarity">
    <text evidence="2">Belongs to the mis12 family.</text>
</comment>
<keyword evidence="8" id="KW-0131">Cell cycle</keyword>
<proteinExistence type="inferred from homology"/>
<evidence type="ECO:0000256" key="9">
    <source>
        <dbReference type="ARBA" id="ARBA00023328"/>
    </source>
</evidence>
<dbReference type="Pfam" id="PF05859">
    <property type="entry name" value="Mis12"/>
    <property type="match status" value="1"/>
</dbReference>
<dbReference type="OrthoDB" id="1884855at2759"/>
<keyword evidence="11" id="KW-0812">Transmembrane</keyword>
<feature type="transmembrane region" description="Helical" evidence="11">
    <location>
        <begin position="42"/>
        <end position="60"/>
    </location>
</feature>
<dbReference type="GO" id="GO:0051301">
    <property type="term" value="P:cell division"/>
    <property type="evidence" value="ECO:0007669"/>
    <property type="project" value="UniProtKB-KW"/>
</dbReference>
<protein>
    <recommendedName>
        <fullName evidence="14">Protein MIS12 homolog</fullName>
    </recommendedName>
</protein>
<evidence type="ECO:0000313" key="13">
    <source>
        <dbReference type="Proteomes" id="UP000655225"/>
    </source>
</evidence>
<dbReference type="GO" id="GO:0005634">
    <property type="term" value="C:nucleus"/>
    <property type="evidence" value="ECO:0007669"/>
    <property type="project" value="InterPro"/>
</dbReference>
<dbReference type="GO" id="GO:0000444">
    <property type="term" value="C:MIS12/MIND type complex"/>
    <property type="evidence" value="ECO:0007669"/>
    <property type="project" value="TreeGrafter"/>
</dbReference>
<evidence type="ECO:0000256" key="5">
    <source>
        <dbReference type="ARBA" id="ARBA00022776"/>
    </source>
</evidence>
<evidence type="ECO:0000256" key="4">
    <source>
        <dbReference type="ARBA" id="ARBA00022618"/>
    </source>
</evidence>
<comment type="subcellular location">
    <subcellularLocation>
        <location evidence="1">Chromosome</location>
        <location evidence="1">Centromere</location>
        <location evidence="1">Kinetochore</location>
    </subcellularLocation>
</comment>
<reference evidence="12 13" key="1">
    <citation type="submission" date="2020-04" db="EMBL/GenBank/DDBJ databases">
        <title>Plant Genome Project.</title>
        <authorList>
            <person name="Zhang R.-G."/>
        </authorList>
    </citation>
    <scope>NUCLEOTIDE SEQUENCE [LARGE SCALE GENOMIC DNA]</scope>
    <source>
        <strain evidence="12">YNK0</strain>
        <tissue evidence="12">Leaf</tissue>
    </source>
</reference>
<keyword evidence="11" id="KW-1133">Transmembrane helix</keyword>
<name>A0A834ZAB5_TETSI</name>
<gene>
    <name evidence="12" type="ORF">HHK36_015067</name>
</gene>
<keyword evidence="6" id="KW-0995">Kinetochore</keyword>
<evidence type="ECO:0000313" key="12">
    <source>
        <dbReference type="EMBL" id="KAF8399202.1"/>
    </source>
</evidence>
<accession>A0A834ZAB5</accession>
<comment type="caution">
    <text evidence="12">The sequence shown here is derived from an EMBL/GenBank/DDBJ whole genome shotgun (WGS) entry which is preliminary data.</text>
</comment>
<keyword evidence="7 10" id="KW-0175">Coiled coil</keyword>
<dbReference type="PANTHER" id="PTHR14527">
    <property type="entry name" value="PROTEIN MIS12 HOMOLOG"/>
    <property type="match status" value="1"/>
</dbReference>
<evidence type="ECO:0000256" key="8">
    <source>
        <dbReference type="ARBA" id="ARBA00023306"/>
    </source>
</evidence>
<keyword evidence="4" id="KW-0132">Cell division</keyword>
<evidence type="ECO:0000256" key="3">
    <source>
        <dbReference type="ARBA" id="ARBA00022454"/>
    </source>
</evidence>
<dbReference type="AlphaFoldDB" id="A0A834ZAB5"/>
<evidence type="ECO:0000256" key="2">
    <source>
        <dbReference type="ARBA" id="ARBA00008643"/>
    </source>
</evidence>
<keyword evidence="13" id="KW-1185">Reference proteome</keyword>
<evidence type="ECO:0000256" key="7">
    <source>
        <dbReference type="ARBA" id="ARBA00023054"/>
    </source>
</evidence>
<keyword evidence="9" id="KW-0137">Centromere</keyword>
<keyword evidence="5" id="KW-0498">Mitosis</keyword>
<dbReference type="GO" id="GO:0000070">
    <property type="term" value="P:mitotic sister chromatid segregation"/>
    <property type="evidence" value="ECO:0007669"/>
    <property type="project" value="TreeGrafter"/>
</dbReference>
<dbReference type="Proteomes" id="UP000655225">
    <property type="component" value="Unassembled WGS sequence"/>
</dbReference>
<dbReference type="OMA" id="QNAICDP"/>
<evidence type="ECO:0000256" key="10">
    <source>
        <dbReference type="SAM" id="Coils"/>
    </source>
</evidence>